<feature type="domain" description="HTH CENPB-type" evidence="3">
    <location>
        <begin position="49"/>
        <end position="109"/>
    </location>
</feature>
<evidence type="ECO:0000256" key="1">
    <source>
        <dbReference type="ARBA" id="ARBA00023125"/>
    </source>
</evidence>
<dbReference type="AlphaFoldDB" id="A0A2V1CWH4"/>
<organism evidence="4 5">
    <name type="scientific">Periconia macrospinosa</name>
    <dbReference type="NCBI Taxonomy" id="97972"/>
    <lineage>
        <taxon>Eukaryota</taxon>
        <taxon>Fungi</taxon>
        <taxon>Dikarya</taxon>
        <taxon>Ascomycota</taxon>
        <taxon>Pezizomycotina</taxon>
        <taxon>Dothideomycetes</taxon>
        <taxon>Pleosporomycetidae</taxon>
        <taxon>Pleosporales</taxon>
        <taxon>Massarineae</taxon>
        <taxon>Periconiaceae</taxon>
        <taxon>Periconia</taxon>
    </lineage>
</organism>
<dbReference type="PROSITE" id="PS51253">
    <property type="entry name" value="HTH_CENPB"/>
    <property type="match status" value="1"/>
</dbReference>
<evidence type="ECO:0000259" key="3">
    <source>
        <dbReference type="PROSITE" id="PS51253"/>
    </source>
</evidence>
<dbReference type="InterPro" id="IPR006600">
    <property type="entry name" value="HTH_CenpB_DNA-bd_dom"/>
</dbReference>
<feature type="region of interest" description="Disordered" evidence="2">
    <location>
        <begin position="37"/>
        <end position="56"/>
    </location>
</feature>
<accession>A0A2V1CWH4</accession>
<dbReference type="GO" id="GO:0003677">
    <property type="term" value="F:DNA binding"/>
    <property type="evidence" value="ECO:0007669"/>
    <property type="project" value="UniProtKB-KW"/>
</dbReference>
<evidence type="ECO:0000256" key="2">
    <source>
        <dbReference type="SAM" id="MobiDB-lite"/>
    </source>
</evidence>
<dbReference type="InterPro" id="IPR009057">
    <property type="entry name" value="Homeodomain-like_sf"/>
</dbReference>
<gene>
    <name evidence="4" type="ORF">DM02DRAFT_685922</name>
</gene>
<evidence type="ECO:0000313" key="5">
    <source>
        <dbReference type="Proteomes" id="UP000244855"/>
    </source>
</evidence>
<proteinExistence type="predicted"/>
<feature type="non-terminal residue" evidence="4">
    <location>
        <position position="109"/>
    </location>
</feature>
<protein>
    <recommendedName>
        <fullName evidence="3">HTH CENPB-type domain-containing protein</fullName>
    </recommendedName>
</protein>
<dbReference type="EMBL" id="KZ806766">
    <property type="protein sequence ID" value="PVH90066.1"/>
    <property type="molecule type" value="Genomic_DNA"/>
</dbReference>
<evidence type="ECO:0000313" key="4">
    <source>
        <dbReference type="EMBL" id="PVH90066.1"/>
    </source>
</evidence>
<keyword evidence="5" id="KW-1185">Reference proteome</keyword>
<dbReference type="Proteomes" id="UP000244855">
    <property type="component" value="Unassembled WGS sequence"/>
</dbReference>
<dbReference type="OrthoDB" id="3942738at2759"/>
<keyword evidence="1" id="KW-0238">DNA-binding</keyword>
<reference evidence="4 5" key="1">
    <citation type="journal article" date="2018" name="Sci. Rep.">
        <title>Comparative genomics provides insights into the lifestyle and reveals functional heterogeneity of dark septate endophytic fungi.</title>
        <authorList>
            <person name="Knapp D.G."/>
            <person name="Nemeth J.B."/>
            <person name="Barry K."/>
            <person name="Hainaut M."/>
            <person name="Henrissat B."/>
            <person name="Johnson J."/>
            <person name="Kuo A."/>
            <person name="Lim J.H.P."/>
            <person name="Lipzen A."/>
            <person name="Nolan M."/>
            <person name="Ohm R.A."/>
            <person name="Tamas L."/>
            <person name="Grigoriev I.V."/>
            <person name="Spatafora J.W."/>
            <person name="Nagy L.G."/>
            <person name="Kovacs G.M."/>
        </authorList>
    </citation>
    <scope>NUCLEOTIDE SEQUENCE [LARGE SCALE GENOMIC DNA]</scope>
    <source>
        <strain evidence="4 5">DSE2036</strain>
    </source>
</reference>
<sequence>MDPIQAAIDEIESREQGEGFSYTEVATRYGVTRSTLSRRHRGVTASRAATAKDQQKLTPEQELELVQYIKGLTERHLPPTREMIRNFASTIAKEPVSESWVTRFINRHS</sequence>
<dbReference type="Pfam" id="PF03221">
    <property type="entry name" value="HTH_Tnp_Tc5"/>
    <property type="match status" value="1"/>
</dbReference>
<dbReference type="SUPFAM" id="SSF46689">
    <property type="entry name" value="Homeodomain-like"/>
    <property type="match status" value="1"/>
</dbReference>
<name>A0A2V1CWH4_9PLEO</name>